<dbReference type="Pfam" id="PF00014">
    <property type="entry name" value="Kunitz_BPTI"/>
    <property type="match status" value="1"/>
</dbReference>
<protein>
    <recommendedName>
        <fullName evidence="4">BPTI/Kunitz inhibitor domain-containing protein</fullName>
    </recommendedName>
</protein>
<dbReference type="InterPro" id="IPR020901">
    <property type="entry name" value="Prtase_inh_Kunz-CS"/>
</dbReference>
<reference evidence="5" key="1">
    <citation type="submission" date="2020-06" db="EMBL/GenBank/DDBJ databases">
        <title>Draft genome of Bugula neritina, a colonial animal packing powerful symbionts and potential medicines.</title>
        <authorList>
            <person name="Rayko M."/>
        </authorList>
    </citation>
    <scope>NUCLEOTIDE SEQUENCE [LARGE SCALE GENOMIC DNA]</scope>
    <source>
        <strain evidence="5">Kwan_BN1</strain>
    </source>
</reference>
<dbReference type="PANTHER" id="PTHR11311:SF16">
    <property type="entry name" value="SPONDIN-1"/>
    <property type="match status" value="1"/>
</dbReference>
<dbReference type="InterPro" id="IPR051418">
    <property type="entry name" value="Spondin/Thrombospondin_T1"/>
</dbReference>
<dbReference type="PRINTS" id="PR00759">
    <property type="entry name" value="BASICPTASE"/>
</dbReference>
<dbReference type="CDD" id="cd00109">
    <property type="entry name" value="Kunitz-type"/>
    <property type="match status" value="1"/>
</dbReference>
<keyword evidence="1" id="KW-0732">Signal</keyword>
<name>A0A7J7IWH1_BUGNE</name>
<proteinExistence type="predicted"/>
<comment type="caution">
    <text evidence="5">The sequence shown here is derived from an EMBL/GenBank/DDBJ whole genome shotgun (WGS) entry which is preliminary data.</text>
</comment>
<evidence type="ECO:0000256" key="1">
    <source>
        <dbReference type="ARBA" id="ARBA00022729"/>
    </source>
</evidence>
<dbReference type="SUPFAM" id="SSF57362">
    <property type="entry name" value="BPTI-like"/>
    <property type="match status" value="1"/>
</dbReference>
<dbReference type="SMART" id="SM00131">
    <property type="entry name" value="KU"/>
    <property type="match status" value="1"/>
</dbReference>
<dbReference type="EMBL" id="VXIV02003361">
    <property type="protein sequence ID" value="KAF6017781.1"/>
    <property type="molecule type" value="Genomic_DNA"/>
</dbReference>
<accession>A0A7J7IWH1</accession>
<dbReference type="Pfam" id="PF19028">
    <property type="entry name" value="TSP1_spondin"/>
    <property type="match status" value="4"/>
</dbReference>
<dbReference type="PROSITE" id="PS50279">
    <property type="entry name" value="BPTI_KUNITZ_2"/>
    <property type="match status" value="1"/>
</dbReference>
<dbReference type="Gene3D" id="2.20.100.10">
    <property type="entry name" value="Thrombospondin type-1 (TSP1) repeat"/>
    <property type="match status" value="7"/>
</dbReference>
<dbReference type="OrthoDB" id="6142741at2759"/>
<dbReference type="Pfam" id="PF00090">
    <property type="entry name" value="TSP_1"/>
    <property type="match status" value="3"/>
</dbReference>
<keyword evidence="6" id="KW-1185">Reference proteome</keyword>
<dbReference type="PROSITE" id="PS50092">
    <property type="entry name" value="TSP1"/>
    <property type="match status" value="7"/>
</dbReference>
<dbReference type="GO" id="GO:0004867">
    <property type="term" value="F:serine-type endopeptidase inhibitor activity"/>
    <property type="evidence" value="ECO:0007669"/>
    <property type="project" value="InterPro"/>
</dbReference>
<organism evidence="5 6">
    <name type="scientific">Bugula neritina</name>
    <name type="common">Brown bryozoan</name>
    <name type="synonym">Sertularia neritina</name>
    <dbReference type="NCBI Taxonomy" id="10212"/>
    <lineage>
        <taxon>Eukaryota</taxon>
        <taxon>Metazoa</taxon>
        <taxon>Spiralia</taxon>
        <taxon>Lophotrochozoa</taxon>
        <taxon>Bryozoa</taxon>
        <taxon>Gymnolaemata</taxon>
        <taxon>Cheilostomatida</taxon>
        <taxon>Flustrina</taxon>
        <taxon>Buguloidea</taxon>
        <taxon>Bugulidae</taxon>
        <taxon>Bugula</taxon>
    </lineage>
</organism>
<dbReference type="Gene3D" id="4.10.410.10">
    <property type="entry name" value="Pancreatic trypsin inhibitor Kunitz domain"/>
    <property type="match status" value="1"/>
</dbReference>
<evidence type="ECO:0000256" key="3">
    <source>
        <dbReference type="ARBA" id="ARBA00023180"/>
    </source>
</evidence>
<evidence type="ECO:0000259" key="4">
    <source>
        <dbReference type="PROSITE" id="PS50279"/>
    </source>
</evidence>
<evidence type="ECO:0000256" key="2">
    <source>
        <dbReference type="ARBA" id="ARBA00023157"/>
    </source>
</evidence>
<evidence type="ECO:0000313" key="6">
    <source>
        <dbReference type="Proteomes" id="UP000593567"/>
    </source>
</evidence>
<dbReference type="SUPFAM" id="SSF82895">
    <property type="entry name" value="TSP-1 type 1 repeat"/>
    <property type="match status" value="7"/>
</dbReference>
<dbReference type="PANTHER" id="PTHR11311">
    <property type="entry name" value="SPONDIN"/>
    <property type="match status" value="1"/>
</dbReference>
<gene>
    <name evidence="5" type="ORF">EB796_023908</name>
</gene>
<dbReference type="AlphaFoldDB" id="A0A7J7IWH1"/>
<dbReference type="InterPro" id="IPR002223">
    <property type="entry name" value="Kunitz_BPTI"/>
</dbReference>
<dbReference type="InterPro" id="IPR036880">
    <property type="entry name" value="Kunitz_BPTI_sf"/>
</dbReference>
<feature type="domain" description="BPTI/Kunitz inhibitor" evidence="4">
    <location>
        <begin position="152"/>
        <end position="202"/>
    </location>
</feature>
<dbReference type="InterPro" id="IPR000884">
    <property type="entry name" value="TSP1_rpt"/>
</dbReference>
<keyword evidence="2" id="KW-1015">Disulfide bond</keyword>
<evidence type="ECO:0000313" key="5">
    <source>
        <dbReference type="EMBL" id="KAF6017781.1"/>
    </source>
</evidence>
<keyword evidence="3" id="KW-0325">Glycoprotein</keyword>
<dbReference type="SMART" id="SM00209">
    <property type="entry name" value="TSP1"/>
    <property type="match status" value="7"/>
</dbReference>
<dbReference type="PROSITE" id="PS00280">
    <property type="entry name" value="BPTI_KUNITZ_1"/>
    <property type="match status" value="1"/>
</dbReference>
<dbReference type="Proteomes" id="UP000593567">
    <property type="component" value="Unassembled WGS sequence"/>
</dbReference>
<sequence>MRSPVVIDTDSDAEEILNVPDVKCMVTEWSEFDACSVTCGVGTKTRTRQFKSPMGSTKACPKIKLQEIENCLGLVNECEVDPSQPVDVCITTPWSLWSPCTVTCGSGVQIRTRRYLNQMGPLKCSTSLEDTRRCQAEVADCSQVNPNWSRVCREPLALGSCVGNFTRYFYDVDMGKCRHFEYTGCRGNANNFDTLEDCVSSCGTVEGGSPVAAGDVDCMLTEWSAFSSCSVTCGTGLKSRSRQIKRRNSGNGAMCPKSTTQTEVCTLDDCPAPSPTSDVDCMLSEWSAWSLCSETCGDGVQARQRMVKRPAQGQGQPCDPNVKEMRSCNLSDCHPYCMLSPWGDWSKCSVACGVGKRMRRRMEKRGPCPVDTQYTEMEPCQGSLCQDANCVISEWTAWTPCDALCGVMGTQTRFRMIVQPASEGGTCPLSDPKEMEMRACYNGPCTDATSTTESTQENLPVDCQVGDWGEWSACSKSCGTGRQVRRRSVTVKRKNHGARCPPLKEVQQCDNAVKCRKLHRTKYGHVIVIRTLDEYLADGGSLGDLV</sequence>
<dbReference type="InterPro" id="IPR044004">
    <property type="entry name" value="TSP1_spondin_dom"/>
</dbReference>
<dbReference type="InterPro" id="IPR036383">
    <property type="entry name" value="TSP1_rpt_sf"/>
</dbReference>